<dbReference type="Pfam" id="PF11223">
    <property type="entry name" value="DUF3020"/>
    <property type="match status" value="1"/>
</dbReference>
<dbReference type="Proteomes" id="UP000054454">
    <property type="component" value="Unassembled WGS sequence"/>
</dbReference>
<dbReference type="VEuPathDB" id="FungiDB:T552_02868"/>
<feature type="region of interest" description="Disordered" evidence="1">
    <location>
        <begin position="63"/>
        <end position="83"/>
    </location>
</feature>
<feature type="domain" description="DUF3020" evidence="2">
    <location>
        <begin position="68"/>
        <end position="116"/>
    </location>
</feature>
<dbReference type="InterPro" id="IPR021386">
    <property type="entry name" value="SPP41_DUF3020"/>
</dbReference>
<dbReference type="GeneID" id="28937597"/>
<keyword evidence="4" id="KW-1185">Reference proteome</keyword>
<evidence type="ECO:0000259" key="2">
    <source>
        <dbReference type="Pfam" id="PF11223"/>
    </source>
</evidence>
<evidence type="ECO:0000313" key="3">
    <source>
        <dbReference type="EMBL" id="KTW26386.1"/>
    </source>
</evidence>
<name>A0A0W4ZDA8_PNEC8</name>
<sequence length="306" mass="35052">MVEEIGFSGESIASSSVLINKMNSTAKEGPKSAEYKGNNGLLKLTTSDPELLVNVERNNMMEKIRQENRERKKRWRQANEDRNKDNDLRCRVNKRAHKLYGKEHSLAKSKWIEDEFLRRQLKRKDRERKRFLESHIITSNRDITNTGFNAVEFSQTFLTNLFQNLVSFNHTIPFSFRSALFSFSTNPNFLKIITTLFASLTDNISSPSQTQSPLQITHSIDNTSQLYRSLLFNLLPSNNDPFFFSSSSIILPSQNTQNTFNTNQSSSDSFYSLSSDHSLPSFTYRSSDHISSMGYPPAPADFTGQQ</sequence>
<dbReference type="AlphaFoldDB" id="A0A0W4ZDA8"/>
<evidence type="ECO:0000313" key="4">
    <source>
        <dbReference type="Proteomes" id="UP000054454"/>
    </source>
</evidence>
<dbReference type="OrthoDB" id="5595797at2759"/>
<gene>
    <name evidence="3" type="ORF">T552_02868</name>
</gene>
<proteinExistence type="predicted"/>
<evidence type="ECO:0000256" key="1">
    <source>
        <dbReference type="SAM" id="MobiDB-lite"/>
    </source>
</evidence>
<accession>A0A0W4ZDA8</accession>
<protein>
    <recommendedName>
        <fullName evidence="2">DUF3020 domain-containing protein</fullName>
    </recommendedName>
</protein>
<comment type="caution">
    <text evidence="3">The sequence shown here is derived from an EMBL/GenBank/DDBJ whole genome shotgun (WGS) entry which is preliminary data.</text>
</comment>
<dbReference type="RefSeq" id="XP_018224834.1">
    <property type="nucleotide sequence ID" value="XM_018371394.1"/>
</dbReference>
<dbReference type="EMBL" id="LFVZ01000013">
    <property type="protein sequence ID" value="KTW26386.1"/>
    <property type="molecule type" value="Genomic_DNA"/>
</dbReference>
<reference evidence="4" key="1">
    <citation type="journal article" date="2016" name="Nat. Commun.">
        <title>Genome analysis of three Pneumocystis species reveals adaptation mechanisms to life exclusively in mammalian hosts.</title>
        <authorList>
            <person name="Ma L."/>
            <person name="Chen Z."/>
            <person name="Huang D.W."/>
            <person name="Kutty G."/>
            <person name="Ishihara M."/>
            <person name="Wang H."/>
            <person name="Abouelleil A."/>
            <person name="Bishop L."/>
            <person name="Davey E."/>
            <person name="Deng R."/>
            <person name="Deng X."/>
            <person name="Fan L."/>
            <person name="Fantoni G."/>
            <person name="Fitzgerald M."/>
            <person name="Gogineni E."/>
            <person name="Goldberg J.M."/>
            <person name="Handley G."/>
            <person name="Hu X."/>
            <person name="Huber C."/>
            <person name="Jiao X."/>
            <person name="Jones K."/>
            <person name="Levin J.Z."/>
            <person name="Liu Y."/>
            <person name="Macdonald P."/>
            <person name="Melnikov A."/>
            <person name="Raley C."/>
            <person name="Sassi M."/>
            <person name="Sherman B.T."/>
            <person name="Song X."/>
            <person name="Sykes S."/>
            <person name="Tran B."/>
            <person name="Walsh L."/>
            <person name="Xia Y."/>
            <person name="Yang J."/>
            <person name="Young S."/>
            <person name="Zeng Q."/>
            <person name="Zheng X."/>
            <person name="Stephens R."/>
            <person name="Nusbaum C."/>
            <person name="Birren B.W."/>
            <person name="Azadi P."/>
            <person name="Lempicki R.A."/>
            <person name="Cuomo C.A."/>
            <person name="Kovacs J.A."/>
        </authorList>
    </citation>
    <scope>NUCLEOTIDE SEQUENCE [LARGE SCALE GENOMIC DNA]</scope>
    <source>
        <strain evidence="4">B80</strain>
    </source>
</reference>
<organism evidence="3 4">
    <name type="scientific">Pneumocystis carinii (strain B80)</name>
    <name type="common">Rat pneumocystis pneumonia agent</name>
    <name type="synonym">Pneumocystis carinii f. sp. carinii</name>
    <dbReference type="NCBI Taxonomy" id="1408658"/>
    <lineage>
        <taxon>Eukaryota</taxon>
        <taxon>Fungi</taxon>
        <taxon>Dikarya</taxon>
        <taxon>Ascomycota</taxon>
        <taxon>Taphrinomycotina</taxon>
        <taxon>Pneumocystomycetes</taxon>
        <taxon>Pneumocystaceae</taxon>
        <taxon>Pneumocystis</taxon>
    </lineage>
</organism>